<comment type="function">
    <text evidence="5">ATPase that binds to both the 70S ribosome and the 50S ribosomal subunit in a nucleotide-independent manner.</text>
</comment>
<dbReference type="GO" id="GO:0043023">
    <property type="term" value="F:ribosomal large subunit binding"/>
    <property type="evidence" value="ECO:0007669"/>
    <property type="project" value="UniProtKB-UniRule"/>
</dbReference>
<organism evidence="7">
    <name type="scientific">uncultured Thermomicrobiales bacterium</name>
    <dbReference type="NCBI Taxonomy" id="1645740"/>
    <lineage>
        <taxon>Bacteria</taxon>
        <taxon>Pseudomonadati</taxon>
        <taxon>Thermomicrobiota</taxon>
        <taxon>Thermomicrobia</taxon>
        <taxon>Thermomicrobiales</taxon>
        <taxon>environmental samples</taxon>
    </lineage>
</organism>
<dbReference type="HAMAP" id="MF_00944">
    <property type="entry name" value="YchF_OLA1_ATPase"/>
    <property type="match status" value="1"/>
</dbReference>
<proteinExistence type="inferred from homology"/>
<evidence type="ECO:0000313" key="7">
    <source>
        <dbReference type="EMBL" id="CAA9542296.1"/>
    </source>
</evidence>
<dbReference type="Gene3D" id="3.10.20.30">
    <property type="match status" value="1"/>
</dbReference>
<dbReference type="Pfam" id="PF01926">
    <property type="entry name" value="MMR_HSR1"/>
    <property type="match status" value="1"/>
</dbReference>
<feature type="binding site" evidence="5">
    <location>
        <begin position="12"/>
        <end position="17"/>
    </location>
    <ligand>
        <name>ATP</name>
        <dbReference type="ChEBI" id="CHEBI:30616"/>
    </ligand>
</feature>
<dbReference type="InterPro" id="IPR006073">
    <property type="entry name" value="GTP-bd"/>
</dbReference>
<keyword evidence="3 5" id="KW-0547">Nucleotide-binding</keyword>
<dbReference type="InterPro" id="IPR023192">
    <property type="entry name" value="TGS-like_dom_sf"/>
</dbReference>
<dbReference type="AlphaFoldDB" id="A0A6J4U6Q0"/>
<dbReference type="GO" id="GO:0046872">
    <property type="term" value="F:metal ion binding"/>
    <property type="evidence" value="ECO:0007669"/>
    <property type="project" value="UniProtKB-KW"/>
</dbReference>
<evidence type="ECO:0000256" key="1">
    <source>
        <dbReference type="ARBA" id="ARBA00001946"/>
    </source>
</evidence>
<evidence type="ECO:0000259" key="6">
    <source>
        <dbReference type="PROSITE" id="PS51880"/>
    </source>
</evidence>
<dbReference type="Gene3D" id="1.10.150.300">
    <property type="entry name" value="TGS-like domain"/>
    <property type="match status" value="1"/>
</dbReference>
<dbReference type="Pfam" id="PF06071">
    <property type="entry name" value="YchF-GTPase_C"/>
    <property type="match status" value="1"/>
</dbReference>
<dbReference type="PRINTS" id="PR00326">
    <property type="entry name" value="GTP1OBG"/>
</dbReference>
<name>A0A6J4U6Q0_9BACT</name>
<dbReference type="FunFam" id="3.10.20.30:FF:000001">
    <property type="entry name" value="Ribosome-binding ATPase YchF"/>
    <property type="match status" value="1"/>
</dbReference>
<dbReference type="InterPro" id="IPR004396">
    <property type="entry name" value="ATPase_YchF/OLA1"/>
</dbReference>
<dbReference type="SUPFAM" id="SSF52540">
    <property type="entry name" value="P-loop containing nucleoside triphosphate hydrolases"/>
    <property type="match status" value="1"/>
</dbReference>
<comment type="cofactor">
    <cofactor evidence="1">
        <name>Mg(2+)</name>
        <dbReference type="ChEBI" id="CHEBI:18420"/>
    </cofactor>
</comment>
<keyword evidence="4 5" id="KW-0067">ATP-binding</keyword>
<dbReference type="InterPro" id="IPR012675">
    <property type="entry name" value="Beta-grasp_dom_sf"/>
</dbReference>
<dbReference type="InterPro" id="IPR013029">
    <property type="entry name" value="YchF_C"/>
</dbReference>
<dbReference type="GO" id="GO:0005524">
    <property type="term" value="F:ATP binding"/>
    <property type="evidence" value="ECO:0007669"/>
    <property type="project" value="UniProtKB-UniRule"/>
</dbReference>
<evidence type="ECO:0000256" key="3">
    <source>
        <dbReference type="ARBA" id="ARBA00022741"/>
    </source>
</evidence>
<dbReference type="Gene3D" id="3.40.50.300">
    <property type="entry name" value="P-loop containing nucleotide triphosphate hydrolases"/>
    <property type="match status" value="1"/>
</dbReference>
<evidence type="ECO:0000256" key="5">
    <source>
        <dbReference type="HAMAP-Rule" id="MF_00944"/>
    </source>
</evidence>
<dbReference type="CDD" id="cd04867">
    <property type="entry name" value="TGS_YchF_OLA1"/>
    <property type="match status" value="1"/>
</dbReference>
<feature type="domain" description="TGS" evidence="6">
    <location>
        <begin position="285"/>
        <end position="368"/>
    </location>
</feature>
<evidence type="ECO:0000256" key="2">
    <source>
        <dbReference type="ARBA" id="ARBA00022723"/>
    </source>
</evidence>
<dbReference type="InterPro" id="IPR027417">
    <property type="entry name" value="P-loop_NTPase"/>
</dbReference>
<dbReference type="GO" id="GO:0005525">
    <property type="term" value="F:GTP binding"/>
    <property type="evidence" value="ECO:0007669"/>
    <property type="project" value="InterPro"/>
</dbReference>
<dbReference type="PANTHER" id="PTHR23305:SF18">
    <property type="entry name" value="OBG-TYPE G DOMAIN-CONTAINING PROTEIN"/>
    <property type="match status" value="1"/>
</dbReference>
<dbReference type="GO" id="GO:0005737">
    <property type="term" value="C:cytoplasm"/>
    <property type="evidence" value="ECO:0007669"/>
    <property type="project" value="TreeGrafter"/>
</dbReference>
<protein>
    <recommendedName>
        <fullName evidence="5">Ribosome-binding ATPase YchF</fullName>
    </recommendedName>
</protein>
<dbReference type="PANTHER" id="PTHR23305">
    <property type="entry name" value="OBG GTPASE FAMILY"/>
    <property type="match status" value="1"/>
</dbReference>
<dbReference type="PIRSF" id="PIRSF006641">
    <property type="entry name" value="CHP00092"/>
    <property type="match status" value="1"/>
</dbReference>
<keyword evidence="2" id="KW-0479">Metal-binding</keyword>
<gene>
    <name evidence="5" type="primary">ychF</name>
    <name evidence="7" type="ORF">AVDCRST_MAG33-130</name>
</gene>
<dbReference type="GO" id="GO:0016887">
    <property type="term" value="F:ATP hydrolysis activity"/>
    <property type="evidence" value="ECO:0007669"/>
    <property type="project" value="UniProtKB-UniRule"/>
</dbReference>
<dbReference type="InterPro" id="IPR012676">
    <property type="entry name" value="TGS-like"/>
</dbReference>
<sequence length="370" mass="40399">MATQLVIIGLPNAGKTTVFNALTQADAQTGTYGASNDEPNLATVKVPDARLDLLTEMFKPQRKMPADVQYLDVAGVAKGMAEKGMGGKLLGHLSQGDALVHVVRAFADDNVAHPEESVDPMRDIETLNLELIFSDLAVIEKRLDRLVGQIPKTKGGEREQYEREQVILKRFHGALEAETPIREVIGEVDPDDMRLIRGFGFLSQKPLLVLLNTGEDQVGEPAATLVADATERFGRPGLAVEAIAGQIEMEIGRLDRDDAAVFMEDLGITESGLDRVIARSFDLLGLMPFFTVGPDECRAWTIRRGETAVEAATAIHSDIARGFIRAEVVGYDDFIAAGSMAETKRLGTFRREGKTYVVQDGDIINFLFNV</sequence>
<dbReference type="NCBIfam" id="TIGR00092">
    <property type="entry name" value="redox-regulated ATPase YchF"/>
    <property type="match status" value="1"/>
</dbReference>
<dbReference type="PROSITE" id="PS51880">
    <property type="entry name" value="TGS"/>
    <property type="match status" value="1"/>
</dbReference>
<dbReference type="SUPFAM" id="SSF81271">
    <property type="entry name" value="TGS-like"/>
    <property type="match status" value="1"/>
</dbReference>
<comment type="similarity">
    <text evidence="5">Belongs to the TRAFAC class OBG-HflX-like GTPase superfamily. OBG GTPase family. YchF/OLA1 subfamily.</text>
</comment>
<dbReference type="InterPro" id="IPR004095">
    <property type="entry name" value="TGS"/>
</dbReference>
<evidence type="ECO:0000256" key="4">
    <source>
        <dbReference type="ARBA" id="ARBA00022840"/>
    </source>
</evidence>
<accession>A0A6J4U6Q0</accession>
<dbReference type="EMBL" id="CADCWK010000011">
    <property type="protein sequence ID" value="CAA9542296.1"/>
    <property type="molecule type" value="Genomic_DNA"/>
</dbReference>
<reference evidence="7" key="1">
    <citation type="submission" date="2020-02" db="EMBL/GenBank/DDBJ databases">
        <authorList>
            <person name="Meier V. D."/>
        </authorList>
    </citation>
    <scope>NUCLEOTIDE SEQUENCE</scope>
    <source>
        <strain evidence="7">AVDCRST_MAG33</strain>
    </source>
</reference>